<dbReference type="Proteomes" id="UP000271162">
    <property type="component" value="Unassembled WGS sequence"/>
</dbReference>
<name>A0A0N4XV29_NIPBR</name>
<protein>
    <submittedName>
        <fullName evidence="2 4">Uncharacterized protein</fullName>
    </submittedName>
</protein>
<sequence length="176" mass="19615">MRDSLIQTDPLSAALSQKPQKTRQLPTISRTPLLLQFTPFGPPLVPSCRKKKRRVRGYFQQFPVSIPPRCSKTSTDDTHPNITDQHHHPRPPPPSPTTTTTITNTNTPQLPPITYGAKRLRLVAASNSTAAIAHTMSPRALKVYDLHVASYFFTAFELSILVRASQPEKSVLLLLE</sequence>
<accession>A0A0N4XV29</accession>
<dbReference type="EMBL" id="UYSL01019815">
    <property type="protein sequence ID" value="VDL70204.1"/>
    <property type="molecule type" value="Genomic_DNA"/>
</dbReference>
<organism evidence="4">
    <name type="scientific">Nippostrongylus brasiliensis</name>
    <name type="common">Rat hookworm</name>
    <dbReference type="NCBI Taxonomy" id="27835"/>
    <lineage>
        <taxon>Eukaryota</taxon>
        <taxon>Metazoa</taxon>
        <taxon>Ecdysozoa</taxon>
        <taxon>Nematoda</taxon>
        <taxon>Chromadorea</taxon>
        <taxon>Rhabditida</taxon>
        <taxon>Rhabditina</taxon>
        <taxon>Rhabditomorpha</taxon>
        <taxon>Strongyloidea</taxon>
        <taxon>Heligmosomidae</taxon>
        <taxon>Nippostrongylus</taxon>
    </lineage>
</organism>
<dbReference type="WBParaSite" id="NBR_0000661401-mRNA-1">
    <property type="protein sequence ID" value="NBR_0000661401-mRNA-1"/>
    <property type="gene ID" value="NBR_0000661401"/>
</dbReference>
<reference evidence="4" key="1">
    <citation type="submission" date="2017-02" db="UniProtKB">
        <authorList>
            <consortium name="WormBaseParasite"/>
        </authorList>
    </citation>
    <scope>IDENTIFICATION</scope>
</reference>
<evidence type="ECO:0000256" key="1">
    <source>
        <dbReference type="SAM" id="MobiDB-lite"/>
    </source>
</evidence>
<reference evidence="2 3" key="2">
    <citation type="submission" date="2018-11" db="EMBL/GenBank/DDBJ databases">
        <authorList>
            <consortium name="Pathogen Informatics"/>
        </authorList>
    </citation>
    <scope>NUCLEOTIDE SEQUENCE [LARGE SCALE GENOMIC DNA]</scope>
</reference>
<feature type="compositionally biased region" description="Low complexity" evidence="1">
    <location>
        <begin position="97"/>
        <end position="110"/>
    </location>
</feature>
<dbReference type="AlphaFoldDB" id="A0A0N4XV29"/>
<evidence type="ECO:0000313" key="4">
    <source>
        <dbReference type="WBParaSite" id="NBR_0000661401-mRNA-1"/>
    </source>
</evidence>
<proteinExistence type="predicted"/>
<evidence type="ECO:0000313" key="2">
    <source>
        <dbReference type="EMBL" id="VDL70204.1"/>
    </source>
</evidence>
<gene>
    <name evidence="2" type="ORF">NBR_LOCUS6615</name>
</gene>
<keyword evidence="3" id="KW-1185">Reference proteome</keyword>
<evidence type="ECO:0000313" key="3">
    <source>
        <dbReference type="Proteomes" id="UP000271162"/>
    </source>
</evidence>
<feature type="region of interest" description="Disordered" evidence="1">
    <location>
        <begin position="67"/>
        <end position="110"/>
    </location>
</feature>